<organism evidence="7 8">
    <name type="scientific">Imshaugia aleurites</name>
    <dbReference type="NCBI Taxonomy" id="172621"/>
    <lineage>
        <taxon>Eukaryota</taxon>
        <taxon>Fungi</taxon>
        <taxon>Dikarya</taxon>
        <taxon>Ascomycota</taxon>
        <taxon>Pezizomycotina</taxon>
        <taxon>Lecanoromycetes</taxon>
        <taxon>OSLEUM clade</taxon>
        <taxon>Lecanoromycetidae</taxon>
        <taxon>Lecanorales</taxon>
        <taxon>Lecanorineae</taxon>
        <taxon>Parmeliaceae</taxon>
        <taxon>Imshaugia</taxon>
    </lineage>
</organism>
<dbReference type="InterPro" id="IPR020846">
    <property type="entry name" value="MFS_dom"/>
</dbReference>
<keyword evidence="2 5" id="KW-0812">Transmembrane</keyword>
<feature type="transmembrane region" description="Helical" evidence="5">
    <location>
        <begin position="56"/>
        <end position="77"/>
    </location>
</feature>
<feature type="transmembrane region" description="Helical" evidence="5">
    <location>
        <begin position="147"/>
        <end position="170"/>
    </location>
</feature>
<comment type="caution">
    <text evidence="7">The sequence shown here is derived from an EMBL/GenBank/DDBJ whole genome shotgun (WGS) entry which is preliminary data.</text>
</comment>
<dbReference type="PANTHER" id="PTHR23502">
    <property type="entry name" value="MAJOR FACILITATOR SUPERFAMILY"/>
    <property type="match status" value="1"/>
</dbReference>
<evidence type="ECO:0000256" key="4">
    <source>
        <dbReference type="ARBA" id="ARBA00023136"/>
    </source>
</evidence>
<feature type="domain" description="Major facilitator superfamily (MFS) profile" evidence="6">
    <location>
        <begin position="58"/>
        <end position="473"/>
    </location>
</feature>
<feature type="transmembrane region" description="Helical" evidence="5">
    <location>
        <begin position="282"/>
        <end position="308"/>
    </location>
</feature>
<evidence type="ECO:0000256" key="3">
    <source>
        <dbReference type="ARBA" id="ARBA00022989"/>
    </source>
</evidence>
<feature type="transmembrane region" description="Helical" evidence="5">
    <location>
        <begin position="387"/>
        <end position="405"/>
    </location>
</feature>
<feature type="transmembrane region" description="Helical" evidence="5">
    <location>
        <begin position="123"/>
        <end position="141"/>
    </location>
</feature>
<comment type="subcellular location">
    <subcellularLocation>
        <location evidence="1">Membrane</location>
        <topology evidence="1">Multi-pass membrane protein</topology>
    </subcellularLocation>
</comment>
<dbReference type="AlphaFoldDB" id="A0A8H3IMD8"/>
<sequence>MMSSNTASPPHLDMTDSASPSADMIKTAADPVAAGGHMMSADDPDNPQNWPLYRKLYASAVAFAFTWVVALGITSYTAGISGVVARFDVTMQTAILGLSLNLLGIAFAPIITPHLSERFGRQAVYLISLPTFSLFILGASFSRSFAALAVCRFFAGFFGGPCLILIEGTFADVWSANTTVMYYSFLALASFVGAACGPLIGGFVVAYGGWRWTQWIVLILALGVYLFGIAQPETYPREIQRRRAKRNGIPLKLMDAQSGVTLQDMSIVTLLVPMKMLVTEPIVIALSLEVGFIFAVTFQWFIAIPVVFESTYKFTVQQAGIAFSAAILGALLSTAMSTIIDIIVRNWCRRHHDGTVPEEYRMLPAMIGGPLVMTSLFWIGWTASPSIHYLSPIFGTAISSISYLFDAYPPRGTLSALTAAASFRLILAAIIPLVIIQMITNLTGGWTYSTFGFISAALIPIPWIIYKFGARLRAASRYNPQMPGGMMKSILGRDEEMQMQEAQMQGMDTGM</sequence>
<dbReference type="EMBL" id="CAJPDT010000022">
    <property type="protein sequence ID" value="CAF9918984.1"/>
    <property type="molecule type" value="Genomic_DNA"/>
</dbReference>
<accession>A0A8H3IMD8</accession>
<keyword evidence="8" id="KW-1185">Reference proteome</keyword>
<dbReference type="Gene3D" id="1.20.1250.20">
    <property type="entry name" value="MFS general substrate transporter like domains"/>
    <property type="match status" value="1"/>
</dbReference>
<evidence type="ECO:0000256" key="2">
    <source>
        <dbReference type="ARBA" id="ARBA00022692"/>
    </source>
</evidence>
<evidence type="ECO:0000313" key="8">
    <source>
        <dbReference type="Proteomes" id="UP000664534"/>
    </source>
</evidence>
<feature type="transmembrane region" description="Helical" evidence="5">
    <location>
        <begin position="182"/>
        <end position="206"/>
    </location>
</feature>
<dbReference type="PROSITE" id="PS50850">
    <property type="entry name" value="MFS"/>
    <property type="match status" value="1"/>
</dbReference>
<feature type="transmembrane region" description="Helical" evidence="5">
    <location>
        <begin position="212"/>
        <end position="230"/>
    </location>
</feature>
<evidence type="ECO:0000256" key="1">
    <source>
        <dbReference type="ARBA" id="ARBA00004141"/>
    </source>
</evidence>
<protein>
    <recommendedName>
        <fullName evidence="6">Major facilitator superfamily (MFS) profile domain-containing protein</fullName>
    </recommendedName>
</protein>
<dbReference type="GO" id="GO:0000297">
    <property type="term" value="F:spermine transmembrane transporter activity"/>
    <property type="evidence" value="ECO:0007669"/>
    <property type="project" value="TreeGrafter"/>
</dbReference>
<gene>
    <name evidence="7" type="ORF">IMSHALPRED_004490</name>
</gene>
<dbReference type="PANTHER" id="PTHR23502:SF38">
    <property type="entry name" value="POLYAMINE TRANSPORTER 4"/>
    <property type="match status" value="1"/>
</dbReference>
<keyword evidence="3 5" id="KW-1133">Transmembrane helix</keyword>
<dbReference type="OrthoDB" id="3936150at2759"/>
<feature type="transmembrane region" description="Helical" evidence="5">
    <location>
        <begin position="89"/>
        <end position="111"/>
    </location>
</feature>
<dbReference type="GO" id="GO:0015606">
    <property type="term" value="F:spermidine transmembrane transporter activity"/>
    <property type="evidence" value="ECO:0007669"/>
    <property type="project" value="TreeGrafter"/>
</dbReference>
<feature type="transmembrane region" description="Helical" evidence="5">
    <location>
        <begin position="320"/>
        <end position="343"/>
    </location>
</feature>
<feature type="transmembrane region" description="Helical" evidence="5">
    <location>
        <begin position="417"/>
        <end position="439"/>
    </location>
</feature>
<dbReference type="SUPFAM" id="SSF103473">
    <property type="entry name" value="MFS general substrate transporter"/>
    <property type="match status" value="1"/>
</dbReference>
<keyword evidence="4 5" id="KW-0472">Membrane</keyword>
<dbReference type="Pfam" id="PF07690">
    <property type="entry name" value="MFS_1"/>
    <property type="match status" value="1"/>
</dbReference>
<feature type="transmembrane region" description="Helical" evidence="5">
    <location>
        <begin position="363"/>
        <end position="381"/>
    </location>
</feature>
<evidence type="ECO:0000313" key="7">
    <source>
        <dbReference type="EMBL" id="CAF9918984.1"/>
    </source>
</evidence>
<dbReference type="Proteomes" id="UP000664534">
    <property type="component" value="Unassembled WGS sequence"/>
</dbReference>
<dbReference type="InterPro" id="IPR011701">
    <property type="entry name" value="MFS"/>
</dbReference>
<proteinExistence type="predicted"/>
<name>A0A8H3IMD8_9LECA</name>
<evidence type="ECO:0000259" key="6">
    <source>
        <dbReference type="PROSITE" id="PS50850"/>
    </source>
</evidence>
<dbReference type="GO" id="GO:0005886">
    <property type="term" value="C:plasma membrane"/>
    <property type="evidence" value="ECO:0007669"/>
    <property type="project" value="TreeGrafter"/>
</dbReference>
<reference evidence="7" key="1">
    <citation type="submission" date="2021-03" db="EMBL/GenBank/DDBJ databases">
        <authorList>
            <person name="Tagirdzhanova G."/>
        </authorList>
    </citation>
    <scope>NUCLEOTIDE SEQUENCE</scope>
</reference>
<feature type="transmembrane region" description="Helical" evidence="5">
    <location>
        <begin position="445"/>
        <end position="466"/>
    </location>
</feature>
<dbReference type="InterPro" id="IPR036259">
    <property type="entry name" value="MFS_trans_sf"/>
</dbReference>
<evidence type="ECO:0000256" key="5">
    <source>
        <dbReference type="SAM" id="Phobius"/>
    </source>
</evidence>